<keyword evidence="4" id="KW-0249">Electron transport</keyword>
<evidence type="ECO:0000256" key="6">
    <source>
        <dbReference type="PROSITE-ProRule" id="PRU00433"/>
    </source>
</evidence>
<keyword evidence="7" id="KW-0732">Signal</keyword>
<dbReference type="GO" id="GO:0009055">
    <property type="term" value="F:electron transfer activity"/>
    <property type="evidence" value="ECO:0007669"/>
    <property type="project" value="InterPro"/>
</dbReference>
<evidence type="ECO:0000256" key="7">
    <source>
        <dbReference type="SAM" id="SignalP"/>
    </source>
</evidence>
<name>A0A3N1Y254_9GAMM</name>
<dbReference type="PRINTS" id="PR00605">
    <property type="entry name" value="CYTCHROMECIC"/>
</dbReference>
<gene>
    <name evidence="9" type="ORF">EDC57_2119</name>
</gene>
<dbReference type="GO" id="GO:0020037">
    <property type="term" value="F:heme binding"/>
    <property type="evidence" value="ECO:0007669"/>
    <property type="project" value="InterPro"/>
</dbReference>
<dbReference type="AlphaFoldDB" id="A0A3N1Y254"/>
<evidence type="ECO:0000256" key="2">
    <source>
        <dbReference type="ARBA" id="ARBA00022617"/>
    </source>
</evidence>
<evidence type="ECO:0000256" key="1">
    <source>
        <dbReference type="ARBA" id="ARBA00022448"/>
    </source>
</evidence>
<feature type="signal peptide" evidence="7">
    <location>
        <begin position="1"/>
        <end position="22"/>
    </location>
</feature>
<accession>A0A3N1Y254</accession>
<sequence length="102" mass="10875">MTRMLAPAGVLAVAIWAAGAQAADPANGRRLYETHCVTCHGADGRGVMPGVPDFTRPETLMRTDRRLLSAIRDGTGAGPAFFGILSEAEILDVIAYLRTFTQ</sequence>
<organism evidence="9 10">
    <name type="scientific">Inmirania thermothiophila</name>
    <dbReference type="NCBI Taxonomy" id="1750597"/>
    <lineage>
        <taxon>Bacteria</taxon>
        <taxon>Pseudomonadati</taxon>
        <taxon>Pseudomonadota</taxon>
        <taxon>Gammaproteobacteria</taxon>
        <taxon>Chromatiales</taxon>
        <taxon>Ectothiorhodospiraceae</taxon>
        <taxon>Inmirania</taxon>
    </lineage>
</organism>
<keyword evidence="3 6" id="KW-0479">Metal-binding</keyword>
<keyword evidence="10" id="KW-1185">Reference proteome</keyword>
<dbReference type="GO" id="GO:0005506">
    <property type="term" value="F:iron ion binding"/>
    <property type="evidence" value="ECO:0007669"/>
    <property type="project" value="InterPro"/>
</dbReference>
<feature type="chain" id="PRO_5018058989" evidence="7">
    <location>
        <begin position="23"/>
        <end position="102"/>
    </location>
</feature>
<reference evidence="9 10" key="1">
    <citation type="submission" date="2018-11" db="EMBL/GenBank/DDBJ databases">
        <title>Genomic Encyclopedia of Type Strains, Phase IV (KMG-IV): sequencing the most valuable type-strain genomes for metagenomic binning, comparative biology and taxonomic classification.</title>
        <authorList>
            <person name="Goeker M."/>
        </authorList>
    </citation>
    <scope>NUCLEOTIDE SEQUENCE [LARGE SCALE GENOMIC DNA]</scope>
    <source>
        <strain evidence="9 10">DSM 100275</strain>
    </source>
</reference>
<dbReference type="PROSITE" id="PS51007">
    <property type="entry name" value="CYTC"/>
    <property type="match status" value="1"/>
</dbReference>
<dbReference type="Proteomes" id="UP000276634">
    <property type="component" value="Unassembled WGS sequence"/>
</dbReference>
<dbReference type="InterPro" id="IPR009056">
    <property type="entry name" value="Cyt_c-like_dom"/>
</dbReference>
<dbReference type="OrthoDB" id="9796421at2"/>
<proteinExistence type="predicted"/>
<dbReference type="EMBL" id="RJVI01000002">
    <property type="protein sequence ID" value="ROR32904.1"/>
    <property type="molecule type" value="Genomic_DNA"/>
</dbReference>
<feature type="domain" description="Cytochrome c" evidence="8">
    <location>
        <begin position="23"/>
        <end position="101"/>
    </location>
</feature>
<keyword evidence="2 6" id="KW-0349">Heme</keyword>
<keyword evidence="1" id="KW-0813">Transport</keyword>
<dbReference type="Gene3D" id="1.10.760.10">
    <property type="entry name" value="Cytochrome c-like domain"/>
    <property type="match status" value="1"/>
</dbReference>
<comment type="caution">
    <text evidence="9">The sequence shown here is derived from an EMBL/GenBank/DDBJ whole genome shotgun (WGS) entry which is preliminary data.</text>
</comment>
<dbReference type="InterPro" id="IPR036909">
    <property type="entry name" value="Cyt_c-like_dom_sf"/>
</dbReference>
<evidence type="ECO:0000256" key="5">
    <source>
        <dbReference type="ARBA" id="ARBA00023004"/>
    </source>
</evidence>
<evidence type="ECO:0000259" key="8">
    <source>
        <dbReference type="PROSITE" id="PS51007"/>
    </source>
</evidence>
<dbReference type="Pfam" id="PF13442">
    <property type="entry name" value="Cytochrome_CBB3"/>
    <property type="match status" value="1"/>
</dbReference>
<dbReference type="SUPFAM" id="SSF46626">
    <property type="entry name" value="Cytochrome c"/>
    <property type="match status" value="1"/>
</dbReference>
<keyword evidence="5 6" id="KW-0408">Iron</keyword>
<evidence type="ECO:0000313" key="10">
    <source>
        <dbReference type="Proteomes" id="UP000276634"/>
    </source>
</evidence>
<protein>
    <submittedName>
        <fullName evidence="9">Cytochrome c553</fullName>
    </submittedName>
</protein>
<evidence type="ECO:0000256" key="4">
    <source>
        <dbReference type="ARBA" id="ARBA00022982"/>
    </source>
</evidence>
<evidence type="ECO:0000313" key="9">
    <source>
        <dbReference type="EMBL" id="ROR32904.1"/>
    </source>
</evidence>
<dbReference type="RefSeq" id="WP_123401798.1">
    <property type="nucleotide sequence ID" value="NZ_RJVI01000002.1"/>
</dbReference>
<dbReference type="InterPro" id="IPR008168">
    <property type="entry name" value="Cyt_C_IC"/>
</dbReference>
<evidence type="ECO:0000256" key="3">
    <source>
        <dbReference type="ARBA" id="ARBA00022723"/>
    </source>
</evidence>